<dbReference type="STRING" id="307972.A0A2G8JZD6"/>
<evidence type="ECO:0000256" key="6">
    <source>
        <dbReference type="ARBA" id="ARBA00022777"/>
    </source>
</evidence>
<dbReference type="GO" id="GO:0005524">
    <property type="term" value="F:ATP binding"/>
    <property type="evidence" value="ECO:0007669"/>
    <property type="project" value="UniProtKB-UniRule"/>
</dbReference>
<reference evidence="15 16" key="1">
    <citation type="journal article" date="2017" name="PLoS Biol.">
        <title>The sea cucumber genome provides insights into morphological evolution and visceral regeneration.</title>
        <authorList>
            <person name="Zhang X."/>
            <person name="Sun L."/>
            <person name="Yuan J."/>
            <person name="Sun Y."/>
            <person name="Gao Y."/>
            <person name="Zhang L."/>
            <person name="Li S."/>
            <person name="Dai H."/>
            <person name="Hamel J.F."/>
            <person name="Liu C."/>
            <person name="Yu Y."/>
            <person name="Liu S."/>
            <person name="Lin W."/>
            <person name="Guo K."/>
            <person name="Jin S."/>
            <person name="Xu P."/>
            <person name="Storey K.B."/>
            <person name="Huan P."/>
            <person name="Zhang T."/>
            <person name="Zhou Y."/>
            <person name="Zhang J."/>
            <person name="Lin C."/>
            <person name="Li X."/>
            <person name="Xing L."/>
            <person name="Huo D."/>
            <person name="Sun M."/>
            <person name="Wang L."/>
            <person name="Mercier A."/>
            <person name="Li F."/>
            <person name="Yang H."/>
            <person name="Xiang J."/>
        </authorList>
    </citation>
    <scope>NUCLEOTIDE SEQUENCE [LARGE SCALE GENOMIC DNA]</scope>
    <source>
        <strain evidence="15">Shaxun</strain>
        <tissue evidence="15">Muscle</tissue>
    </source>
</reference>
<keyword evidence="3" id="KW-0808">Transferase</keyword>
<evidence type="ECO:0000256" key="11">
    <source>
        <dbReference type="ARBA" id="ARBA00037982"/>
    </source>
</evidence>
<dbReference type="InterPro" id="IPR011009">
    <property type="entry name" value="Kinase-like_dom_sf"/>
</dbReference>
<evidence type="ECO:0000256" key="3">
    <source>
        <dbReference type="ARBA" id="ARBA00022679"/>
    </source>
</evidence>
<dbReference type="EMBL" id="MRZV01001053">
    <property type="protein sequence ID" value="PIK41100.1"/>
    <property type="molecule type" value="Genomic_DNA"/>
</dbReference>
<evidence type="ECO:0000256" key="4">
    <source>
        <dbReference type="ARBA" id="ARBA00022723"/>
    </source>
</evidence>
<gene>
    <name evidence="15" type="ORF">BSL78_22051</name>
</gene>
<evidence type="ECO:0000313" key="16">
    <source>
        <dbReference type="Proteomes" id="UP000230750"/>
    </source>
</evidence>
<keyword evidence="10" id="KW-0539">Nucleus</keyword>
<dbReference type="GO" id="GO:0004674">
    <property type="term" value="F:protein serine/threonine kinase activity"/>
    <property type="evidence" value="ECO:0007669"/>
    <property type="project" value="UniProtKB-KW"/>
</dbReference>
<keyword evidence="13" id="KW-0723">Serine/threonine-protein kinase</keyword>
<dbReference type="InterPro" id="IPR017441">
    <property type="entry name" value="Protein_kinase_ATP_BS"/>
</dbReference>
<dbReference type="GO" id="GO:0004715">
    <property type="term" value="F:non-membrane spanning protein tyrosine kinase activity"/>
    <property type="evidence" value="ECO:0007669"/>
    <property type="project" value="UniProtKB-EC"/>
</dbReference>
<keyword evidence="4" id="KW-0479">Metal-binding</keyword>
<dbReference type="PROSITE" id="PS50011">
    <property type="entry name" value="PROTEIN_KINASE_DOM"/>
    <property type="match status" value="1"/>
</dbReference>
<dbReference type="GO" id="GO:0005737">
    <property type="term" value="C:cytoplasm"/>
    <property type="evidence" value="ECO:0007669"/>
    <property type="project" value="TreeGrafter"/>
</dbReference>
<feature type="domain" description="Protein kinase" evidence="14">
    <location>
        <begin position="33"/>
        <end position="310"/>
    </location>
</feature>
<evidence type="ECO:0000256" key="12">
    <source>
        <dbReference type="PROSITE-ProRule" id="PRU10141"/>
    </source>
</evidence>
<evidence type="ECO:0000256" key="7">
    <source>
        <dbReference type="ARBA" id="ARBA00022840"/>
    </source>
</evidence>
<feature type="binding site" evidence="12">
    <location>
        <position position="63"/>
    </location>
    <ligand>
        <name>ATP</name>
        <dbReference type="ChEBI" id="CHEBI:30616"/>
    </ligand>
</feature>
<evidence type="ECO:0000256" key="9">
    <source>
        <dbReference type="ARBA" id="ARBA00023137"/>
    </source>
</evidence>
<comment type="caution">
    <text evidence="15">The sequence shown here is derived from an EMBL/GenBank/DDBJ whole genome shotgun (WGS) entry which is preliminary data.</text>
</comment>
<dbReference type="Gene3D" id="1.10.510.10">
    <property type="entry name" value="Transferase(Phosphotransferase) domain 1"/>
    <property type="match status" value="1"/>
</dbReference>
<dbReference type="InterPro" id="IPR000719">
    <property type="entry name" value="Prot_kinase_dom"/>
</dbReference>
<keyword evidence="5 12" id="KW-0547">Nucleotide-binding</keyword>
<dbReference type="InterPro" id="IPR050339">
    <property type="entry name" value="CC_SR_Kinase"/>
</dbReference>
<dbReference type="Proteomes" id="UP000230750">
    <property type="component" value="Unassembled WGS sequence"/>
</dbReference>
<proteinExistence type="inferred from homology"/>
<comment type="similarity">
    <text evidence="11">Belongs to the protein kinase superfamily. Ser/Thr protein kinase family. GCN2 subfamily.</text>
</comment>
<dbReference type="Pfam" id="PF00069">
    <property type="entry name" value="Pkinase"/>
    <property type="match status" value="1"/>
</dbReference>
<dbReference type="PANTHER" id="PTHR11042:SF185">
    <property type="entry name" value="WEE1-LIKE PROTEIN KINASE"/>
    <property type="match status" value="1"/>
</dbReference>
<dbReference type="FunFam" id="1.10.510.10:FF:000989">
    <property type="entry name" value="Wee1-like protein kinase"/>
    <property type="match status" value="1"/>
</dbReference>
<keyword evidence="8" id="KW-0460">Magnesium</keyword>
<keyword evidence="7 12" id="KW-0067">ATP-binding</keyword>
<organism evidence="15 16">
    <name type="scientific">Stichopus japonicus</name>
    <name type="common">Sea cucumber</name>
    <dbReference type="NCBI Taxonomy" id="307972"/>
    <lineage>
        <taxon>Eukaryota</taxon>
        <taxon>Metazoa</taxon>
        <taxon>Echinodermata</taxon>
        <taxon>Eleutherozoa</taxon>
        <taxon>Echinozoa</taxon>
        <taxon>Holothuroidea</taxon>
        <taxon>Aspidochirotacea</taxon>
        <taxon>Aspidochirotida</taxon>
        <taxon>Stichopodidae</taxon>
        <taxon>Apostichopus</taxon>
    </lineage>
</organism>
<dbReference type="GO" id="GO:0046872">
    <property type="term" value="F:metal ion binding"/>
    <property type="evidence" value="ECO:0007669"/>
    <property type="project" value="UniProtKB-KW"/>
</dbReference>
<evidence type="ECO:0000256" key="2">
    <source>
        <dbReference type="ARBA" id="ARBA00011903"/>
    </source>
</evidence>
<dbReference type="InterPro" id="IPR008271">
    <property type="entry name" value="Ser/Thr_kinase_AS"/>
</dbReference>
<protein>
    <recommendedName>
        <fullName evidence="2">non-specific protein-tyrosine kinase</fullName>
        <ecNumber evidence="2">2.7.10.2</ecNumber>
    </recommendedName>
</protein>
<dbReference type="EC" id="2.7.10.2" evidence="2"/>
<accession>A0A2G8JZD6</accession>
<dbReference type="GO" id="GO:0005634">
    <property type="term" value="C:nucleus"/>
    <property type="evidence" value="ECO:0007669"/>
    <property type="project" value="UniProtKB-SubCell"/>
</dbReference>
<dbReference type="AlphaFoldDB" id="A0A2G8JZD6"/>
<evidence type="ECO:0000256" key="10">
    <source>
        <dbReference type="ARBA" id="ARBA00023242"/>
    </source>
</evidence>
<evidence type="ECO:0000256" key="1">
    <source>
        <dbReference type="ARBA" id="ARBA00004123"/>
    </source>
</evidence>
<evidence type="ECO:0000259" key="14">
    <source>
        <dbReference type="PROSITE" id="PS50011"/>
    </source>
</evidence>
<dbReference type="Gene3D" id="3.30.200.20">
    <property type="entry name" value="Phosphorylase Kinase, domain 1"/>
    <property type="match status" value="1"/>
</dbReference>
<dbReference type="SMART" id="SM00220">
    <property type="entry name" value="S_TKc"/>
    <property type="match status" value="1"/>
</dbReference>
<dbReference type="PANTHER" id="PTHR11042">
    <property type="entry name" value="EUKARYOTIC TRANSLATION INITIATION FACTOR 2-ALPHA KINASE EIF2-ALPHA KINASE -RELATED"/>
    <property type="match status" value="1"/>
</dbReference>
<evidence type="ECO:0000313" key="15">
    <source>
        <dbReference type="EMBL" id="PIK41100.1"/>
    </source>
</evidence>
<evidence type="ECO:0000256" key="8">
    <source>
        <dbReference type="ARBA" id="ARBA00022842"/>
    </source>
</evidence>
<dbReference type="PROSITE" id="PS00107">
    <property type="entry name" value="PROTEIN_KINASE_ATP"/>
    <property type="match status" value="1"/>
</dbReference>
<keyword evidence="6 15" id="KW-0418">Kinase</keyword>
<evidence type="ECO:0000256" key="13">
    <source>
        <dbReference type="RuleBase" id="RU000304"/>
    </source>
</evidence>
<dbReference type="PROSITE" id="PS00108">
    <property type="entry name" value="PROTEIN_KINASE_ST"/>
    <property type="match status" value="1"/>
</dbReference>
<sequence>MDDEYDLSDTEFENPSKRVAIHDSNISRYNAEFVEISKIGCGEFGSVYKCVNRLDGCTYAVKKSKKPVAGSILEKMALNEVYAHAVLGAHIHVVRYFSAWAEDNHMIIQNEFCNGGSLADVIARNHVEGQMFSEPQLKEILLQVAKGLEYIHNQGLVHLDIKPGNIFISHQSGVKDRLKDIQEIPEDERMQLTSSPTSPIYKIGDLGHVTSVLDPKVEEGDIRYLPNEILQEDYSHLPRGDIFSLALSVYECAGGGPLPKNGEEWHRIREGMLGPLRHLSHDLNELLKDMVAADPSERPSVLTLVKHSILCQQSNVVFTELKKELNAAKFQNVVLSRKLKEARSATTDKDKTSAKFQHPVVNSSRMVGKKVNRSMSVTIY</sequence>
<dbReference type="OrthoDB" id="5337378at2759"/>
<comment type="subcellular location">
    <subcellularLocation>
        <location evidence="1">Nucleus</location>
    </subcellularLocation>
</comment>
<evidence type="ECO:0000256" key="5">
    <source>
        <dbReference type="ARBA" id="ARBA00022741"/>
    </source>
</evidence>
<dbReference type="SUPFAM" id="SSF56112">
    <property type="entry name" value="Protein kinase-like (PK-like)"/>
    <property type="match status" value="1"/>
</dbReference>
<keyword evidence="16" id="KW-1185">Reference proteome</keyword>
<dbReference type="FunFam" id="3.30.200.20:FF:000115">
    <property type="entry name" value="Wee1-like kinase 2"/>
    <property type="match status" value="1"/>
</dbReference>
<keyword evidence="9" id="KW-0829">Tyrosine-protein kinase</keyword>
<name>A0A2G8JZD6_STIJA</name>